<dbReference type="SUPFAM" id="SSF103473">
    <property type="entry name" value="MFS general substrate transporter"/>
    <property type="match status" value="1"/>
</dbReference>
<evidence type="ECO:0000256" key="2">
    <source>
        <dbReference type="ARBA" id="ARBA00006978"/>
    </source>
</evidence>
<dbReference type="AlphaFoldDB" id="A0A6A6G384"/>
<feature type="transmembrane region" description="Helical" evidence="10">
    <location>
        <begin position="307"/>
        <end position="325"/>
    </location>
</feature>
<dbReference type="PANTHER" id="PTHR23519:SF1">
    <property type="entry name" value="AUTOPHAGY-RELATED PROTEIN 22"/>
    <property type="match status" value="1"/>
</dbReference>
<feature type="transmembrane region" description="Helical" evidence="10">
    <location>
        <begin position="34"/>
        <end position="57"/>
    </location>
</feature>
<comment type="subcellular location">
    <subcellularLocation>
        <location evidence="1 10">Vacuole membrane</location>
        <topology evidence="1 10">Multi-pass membrane protein</topology>
    </subcellularLocation>
</comment>
<dbReference type="InterPro" id="IPR050495">
    <property type="entry name" value="ATG22/LtaA_families"/>
</dbReference>
<feature type="transmembrane region" description="Helical" evidence="10">
    <location>
        <begin position="114"/>
        <end position="133"/>
    </location>
</feature>
<dbReference type="GO" id="GO:0032974">
    <property type="term" value="P:amino acid transmembrane export from vacuole"/>
    <property type="evidence" value="ECO:0007669"/>
    <property type="project" value="InterPro"/>
</dbReference>
<feature type="transmembrane region" description="Helical" evidence="10">
    <location>
        <begin position="548"/>
        <end position="568"/>
    </location>
</feature>
<evidence type="ECO:0000256" key="9">
    <source>
        <dbReference type="ARBA" id="ARBA00023136"/>
    </source>
</evidence>
<feature type="transmembrane region" description="Helical" evidence="10">
    <location>
        <begin position="145"/>
        <end position="162"/>
    </location>
</feature>
<evidence type="ECO:0000313" key="13">
    <source>
        <dbReference type="Proteomes" id="UP000799538"/>
    </source>
</evidence>
<sequence length="584" mass="62325">MSDAGDSEADHGSVSPRYEGEDCRPTSTKELLGFYSYSCAAEVAVIAAVSSFMPIALEQLARGHGVLQSDRTTPCNQAPTTPPSHALDIRRPPPPKAAQCLVPFLGTEMNTASFAMYTFSISVLLQALVVITMSGAADHGAYRKTLLLTFAGIGAIALMLFLPTTSSVYVLGALWAIIANVCLGATFVLLNAYLPLLVRWHPSVQKPSIGLTESFTSNSGPSDDSTLVASQNEDDDEDVTDLSTGLLPGTNLRVRPKTPAAPSPELVLSTKISSYGIGFGYSAALVVLILSILIVKAAGESDFSIRLVLFIVGCWWVLFSVPAAYCLRPRPGPPLDVASKAISLDAEPQKQSLWAYVTYSWKNLAKTVIRARRLKDVLLFLSAWFMISDAIATVSGTAILFAKTTLDMKPASIIMINITATICGVCGAFGWSTISRTFGWNPTKTILACIILFEMIPLYGLLGFIPAIKRLGVIGLQQPWEMYPLGAVYGFVMGGLSSYCRSLFGELIPEGSEAAFYALYAVTDKGSSVLGPAVVGAITDATGEIRPAFWFLSALIGASLIPLSFLNVDRGKKEAAALTREVVG</sequence>
<feature type="region of interest" description="Disordered" evidence="11">
    <location>
        <begin position="1"/>
        <end position="23"/>
    </location>
</feature>
<feature type="transmembrane region" description="Helical" evidence="10">
    <location>
        <begin position="445"/>
        <end position="468"/>
    </location>
</feature>
<feature type="region of interest" description="Disordered" evidence="11">
    <location>
        <begin position="212"/>
        <end position="240"/>
    </location>
</feature>
<protein>
    <recommendedName>
        <fullName evidence="10">Autophagy-related protein</fullName>
    </recommendedName>
</protein>
<evidence type="ECO:0000313" key="12">
    <source>
        <dbReference type="EMBL" id="KAF2219988.1"/>
    </source>
</evidence>
<feature type="region of interest" description="Disordered" evidence="11">
    <location>
        <begin position="68"/>
        <end position="90"/>
    </location>
</feature>
<dbReference type="InterPro" id="IPR036259">
    <property type="entry name" value="MFS_trans_sf"/>
</dbReference>
<evidence type="ECO:0000256" key="5">
    <source>
        <dbReference type="ARBA" id="ARBA00022692"/>
    </source>
</evidence>
<keyword evidence="8 10" id="KW-0072">Autophagy</keyword>
<dbReference type="Pfam" id="PF11700">
    <property type="entry name" value="ATG22"/>
    <property type="match status" value="1"/>
</dbReference>
<evidence type="ECO:0000256" key="3">
    <source>
        <dbReference type="ARBA" id="ARBA00022448"/>
    </source>
</evidence>
<keyword evidence="6 10" id="KW-0029">Amino-acid transport</keyword>
<dbReference type="OrthoDB" id="192733at2759"/>
<dbReference type="CDD" id="cd17483">
    <property type="entry name" value="MFS_Atg22_like"/>
    <property type="match status" value="1"/>
</dbReference>
<feature type="transmembrane region" description="Helical" evidence="10">
    <location>
        <begin position="169"/>
        <end position="194"/>
    </location>
</feature>
<evidence type="ECO:0000256" key="4">
    <source>
        <dbReference type="ARBA" id="ARBA00022554"/>
    </source>
</evidence>
<evidence type="ECO:0000256" key="10">
    <source>
        <dbReference type="RuleBase" id="RU363073"/>
    </source>
</evidence>
<feature type="transmembrane region" description="Helical" evidence="10">
    <location>
        <begin position="413"/>
        <end position="433"/>
    </location>
</feature>
<feature type="compositionally biased region" description="Polar residues" evidence="11">
    <location>
        <begin position="69"/>
        <end position="79"/>
    </location>
</feature>
<dbReference type="EMBL" id="ML992514">
    <property type="protein sequence ID" value="KAF2219988.1"/>
    <property type="molecule type" value="Genomic_DNA"/>
</dbReference>
<proteinExistence type="inferred from homology"/>
<keyword evidence="5 10" id="KW-0812">Transmembrane</keyword>
<evidence type="ECO:0000256" key="7">
    <source>
        <dbReference type="ARBA" id="ARBA00022989"/>
    </source>
</evidence>
<evidence type="ECO:0000256" key="6">
    <source>
        <dbReference type="ARBA" id="ARBA00022970"/>
    </source>
</evidence>
<dbReference type="InterPro" id="IPR044738">
    <property type="entry name" value="Atg22"/>
</dbReference>
<keyword evidence="7 10" id="KW-1133">Transmembrane helix</keyword>
<keyword evidence="4 10" id="KW-0926">Vacuole</keyword>
<dbReference type="Gene3D" id="1.20.1250.20">
    <property type="entry name" value="MFS general substrate transporter like domains"/>
    <property type="match status" value="1"/>
</dbReference>
<evidence type="ECO:0000256" key="11">
    <source>
        <dbReference type="SAM" id="MobiDB-lite"/>
    </source>
</evidence>
<keyword evidence="9 10" id="KW-0472">Membrane</keyword>
<dbReference type="Proteomes" id="UP000799538">
    <property type="component" value="Unassembled WGS sequence"/>
</dbReference>
<dbReference type="PANTHER" id="PTHR23519">
    <property type="entry name" value="AUTOPHAGY-RELATED PROTEIN 22"/>
    <property type="match status" value="1"/>
</dbReference>
<dbReference type="InterPro" id="IPR024671">
    <property type="entry name" value="Atg22-like"/>
</dbReference>
<evidence type="ECO:0000256" key="8">
    <source>
        <dbReference type="ARBA" id="ARBA00023006"/>
    </source>
</evidence>
<keyword evidence="13" id="KW-1185">Reference proteome</keyword>
<feature type="compositionally biased region" description="Polar residues" evidence="11">
    <location>
        <begin position="212"/>
        <end position="231"/>
    </location>
</feature>
<dbReference type="GO" id="GO:0005774">
    <property type="term" value="C:vacuolar membrane"/>
    <property type="evidence" value="ECO:0007669"/>
    <property type="project" value="UniProtKB-SubCell"/>
</dbReference>
<comment type="similarity">
    <text evidence="2 10">Belongs to the ATG22 family.</text>
</comment>
<name>A0A6A6G384_9PEZI</name>
<feature type="transmembrane region" description="Helical" evidence="10">
    <location>
        <begin position="377"/>
        <end position="401"/>
    </location>
</feature>
<keyword evidence="3 10" id="KW-0813">Transport</keyword>
<reference evidence="13" key="1">
    <citation type="journal article" date="2020" name="Stud. Mycol.">
        <title>101 Dothideomycetes genomes: A test case for predicting lifestyles and emergence of pathogens.</title>
        <authorList>
            <person name="Haridas S."/>
            <person name="Albert R."/>
            <person name="Binder M."/>
            <person name="Bloem J."/>
            <person name="LaButti K."/>
            <person name="Salamov A."/>
            <person name="Andreopoulos B."/>
            <person name="Baker S."/>
            <person name="Barry K."/>
            <person name="Bills G."/>
            <person name="Bluhm B."/>
            <person name="Cannon C."/>
            <person name="Castanera R."/>
            <person name="Culley D."/>
            <person name="Daum C."/>
            <person name="Ezra D."/>
            <person name="Gonzalez J."/>
            <person name="Henrissat B."/>
            <person name="Kuo A."/>
            <person name="Liang C."/>
            <person name="Lipzen A."/>
            <person name="Lutzoni F."/>
            <person name="Magnuson J."/>
            <person name="Mondo S."/>
            <person name="Nolan M."/>
            <person name="Ohm R."/>
            <person name="Pangilinan J."/>
            <person name="Park H.-J."/>
            <person name="Ramirez L."/>
            <person name="Alfaro M."/>
            <person name="Sun H."/>
            <person name="Tritt A."/>
            <person name="Yoshinaga Y."/>
            <person name="Zwiers L.-H."/>
            <person name="Turgeon B."/>
            <person name="Goodwin S."/>
            <person name="Spatafora J."/>
            <person name="Crous P."/>
            <person name="Grigoriev I."/>
        </authorList>
    </citation>
    <scope>NUCLEOTIDE SEQUENCE [LARGE SCALE GENOMIC DNA]</scope>
    <source>
        <strain evidence="13">CECT 20119</strain>
    </source>
</reference>
<gene>
    <name evidence="12" type="ORF">BDZ85DRAFT_37522</name>
</gene>
<feature type="transmembrane region" description="Helical" evidence="10">
    <location>
        <begin position="272"/>
        <end position="295"/>
    </location>
</feature>
<accession>A0A6A6G384</accession>
<evidence type="ECO:0000256" key="1">
    <source>
        <dbReference type="ARBA" id="ARBA00004128"/>
    </source>
</evidence>
<dbReference type="GO" id="GO:0006914">
    <property type="term" value="P:autophagy"/>
    <property type="evidence" value="ECO:0007669"/>
    <property type="project" value="UniProtKB-KW"/>
</dbReference>
<feature type="transmembrane region" description="Helical" evidence="10">
    <location>
        <begin position="480"/>
        <end position="499"/>
    </location>
</feature>
<comment type="function">
    <text evidence="10">Vacuolar effluxer which mediate the efflux of amino acids resulting from autophagic degradation. The release of autophagic amino acids allows the maintenance of protein synthesis and viability during nitrogen starvation.</text>
</comment>
<organism evidence="12 13">
    <name type="scientific">Elsinoe ampelina</name>
    <dbReference type="NCBI Taxonomy" id="302913"/>
    <lineage>
        <taxon>Eukaryota</taxon>
        <taxon>Fungi</taxon>
        <taxon>Dikarya</taxon>
        <taxon>Ascomycota</taxon>
        <taxon>Pezizomycotina</taxon>
        <taxon>Dothideomycetes</taxon>
        <taxon>Dothideomycetidae</taxon>
        <taxon>Myriangiales</taxon>
        <taxon>Elsinoaceae</taxon>
        <taxon>Elsinoe</taxon>
    </lineage>
</organism>